<sequence>MVSGKKHHDAQSAEAKAKERRRLEEALEEGLEDTFPASDPINVTQPPPASKTGKAVSQKTRPGRPVSASISDHLTLTKPAAGLQLLLITFEAKVL</sequence>
<organism evidence="2 3">
    <name type="scientific">Pseudorhodoplanes sinuspersici</name>
    <dbReference type="NCBI Taxonomy" id="1235591"/>
    <lineage>
        <taxon>Bacteria</taxon>
        <taxon>Pseudomonadati</taxon>
        <taxon>Pseudomonadota</taxon>
        <taxon>Alphaproteobacteria</taxon>
        <taxon>Hyphomicrobiales</taxon>
        <taxon>Pseudorhodoplanes</taxon>
    </lineage>
</organism>
<proteinExistence type="predicted"/>
<keyword evidence="3" id="KW-1185">Reference proteome</keyword>
<reference evidence="2 3" key="1">
    <citation type="submission" date="2017-05" db="EMBL/GenBank/DDBJ databases">
        <title>Full genome sequence of Pseudorhodoplanes sinuspersici.</title>
        <authorList>
            <person name="Dastgheib S.M.M."/>
            <person name="Shavandi M."/>
            <person name="Tirandaz H."/>
        </authorList>
    </citation>
    <scope>NUCLEOTIDE SEQUENCE [LARGE SCALE GENOMIC DNA]</scope>
    <source>
        <strain evidence="2 3">RIPI110</strain>
    </source>
</reference>
<feature type="region of interest" description="Disordered" evidence="1">
    <location>
        <begin position="1"/>
        <end position="69"/>
    </location>
</feature>
<protein>
    <submittedName>
        <fullName evidence="2">Uncharacterized protein</fullName>
    </submittedName>
</protein>
<dbReference type="STRING" id="1235591.CAK95_28165"/>
<dbReference type="RefSeq" id="WP_086090985.1">
    <property type="nucleotide sequence ID" value="NZ_CP021112.1"/>
</dbReference>
<dbReference type="KEGG" id="psin:CAK95_28165"/>
<dbReference type="AlphaFoldDB" id="A0A1W7A0J9"/>
<dbReference type="Proteomes" id="UP000194137">
    <property type="component" value="Chromosome"/>
</dbReference>
<evidence type="ECO:0000313" key="3">
    <source>
        <dbReference type="Proteomes" id="UP000194137"/>
    </source>
</evidence>
<gene>
    <name evidence="2" type="ORF">CAK95_28165</name>
</gene>
<evidence type="ECO:0000256" key="1">
    <source>
        <dbReference type="SAM" id="MobiDB-lite"/>
    </source>
</evidence>
<name>A0A1W7A0J9_9HYPH</name>
<feature type="compositionally biased region" description="Basic and acidic residues" evidence="1">
    <location>
        <begin position="9"/>
        <end position="25"/>
    </location>
</feature>
<dbReference type="OrthoDB" id="8718873at2"/>
<accession>A0A1W7A0J9</accession>
<dbReference type="EMBL" id="CP021112">
    <property type="protein sequence ID" value="ARQ02555.1"/>
    <property type="molecule type" value="Genomic_DNA"/>
</dbReference>
<evidence type="ECO:0000313" key="2">
    <source>
        <dbReference type="EMBL" id="ARQ02555.1"/>
    </source>
</evidence>